<evidence type="ECO:0000313" key="2">
    <source>
        <dbReference type="EMBL" id="GGA32026.1"/>
    </source>
</evidence>
<dbReference type="Gene3D" id="3.30.457.10">
    <property type="entry name" value="Copper amine oxidase-like, N-terminal domain"/>
    <property type="match status" value="1"/>
</dbReference>
<dbReference type="SUPFAM" id="SSF55383">
    <property type="entry name" value="Copper amine oxidase, domain N"/>
    <property type="match status" value="1"/>
</dbReference>
<dbReference type="Pfam" id="PF07833">
    <property type="entry name" value="Cu_amine_oxidN1"/>
    <property type="match status" value="1"/>
</dbReference>
<reference evidence="3" key="1">
    <citation type="journal article" date="2019" name="Int. J. Syst. Evol. Microbiol.">
        <title>The Global Catalogue of Microorganisms (GCM) 10K type strain sequencing project: providing services to taxonomists for standard genome sequencing and annotation.</title>
        <authorList>
            <consortium name="The Broad Institute Genomics Platform"/>
            <consortium name="The Broad Institute Genome Sequencing Center for Infectious Disease"/>
            <person name="Wu L."/>
            <person name="Ma J."/>
        </authorList>
    </citation>
    <scope>NUCLEOTIDE SEQUENCE [LARGE SCALE GENOMIC DNA]</scope>
    <source>
        <strain evidence="3">CGMCC 1.15044</strain>
    </source>
</reference>
<feature type="domain" description="Copper amine oxidase-like N-terminal" evidence="1">
    <location>
        <begin position="1"/>
        <end position="77"/>
    </location>
</feature>
<protein>
    <recommendedName>
        <fullName evidence="1">Copper amine oxidase-like N-terminal domain-containing protein</fullName>
    </recommendedName>
</protein>
<accession>A0ABQ1FXG7</accession>
<organism evidence="2 3">
    <name type="scientific">Paenibacillus physcomitrellae</name>
    <dbReference type="NCBI Taxonomy" id="1619311"/>
    <lineage>
        <taxon>Bacteria</taxon>
        <taxon>Bacillati</taxon>
        <taxon>Bacillota</taxon>
        <taxon>Bacilli</taxon>
        <taxon>Bacillales</taxon>
        <taxon>Paenibacillaceae</taxon>
        <taxon>Paenibacillus</taxon>
    </lineage>
</organism>
<dbReference type="EMBL" id="BMHF01000004">
    <property type="protein sequence ID" value="GGA32026.1"/>
    <property type="molecule type" value="Genomic_DNA"/>
</dbReference>
<evidence type="ECO:0000313" key="3">
    <source>
        <dbReference type="Proteomes" id="UP000609323"/>
    </source>
</evidence>
<dbReference type="InterPro" id="IPR036582">
    <property type="entry name" value="Mao_N_sf"/>
</dbReference>
<keyword evidence="3" id="KW-1185">Reference proteome</keyword>
<sequence length="210" mass="23459">MGAAVNWNANEQKATVTMGNDKVIVGLNERSAYVNGIQKQMDTTAVVKNSTIMVPARFISEAFKIKIDYNRGSNVVQLADPRMMNSEKLNVINEMQRVNKDFANEIIPYHFSFSATKNIENNKIIVNLKNLSPYNIAEGQLNRNMIFFANPSKIAFVGTRGLISPDGSTGINGSTISSKGNYIDEINWEFINSVQGEPLKYIFANYFVTE</sequence>
<dbReference type="InterPro" id="IPR012854">
    <property type="entry name" value="Cu_amine_oxidase-like_N"/>
</dbReference>
<gene>
    <name evidence="2" type="ORF">GCM10010917_16470</name>
</gene>
<dbReference type="Proteomes" id="UP000609323">
    <property type="component" value="Unassembled WGS sequence"/>
</dbReference>
<comment type="caution">
    <text evidence="2">The sequence shown here is derived from an EMBL/GenBank/DDBJ whole genome shotgun (WGS) entry which is preliminary data.</text>
</comment>
<evidence type="ECO:0000259" key="1">
    <source>
        <dbReference type="Pfam" id="PF07833"/>
    </source>
</evidence>
<proteinExistence type="predicted"/>
<name>A0ABQ1FXG7_9BACL</name>